<feature type="transmembrane region" description="Helical" evidence="6">
    <location>
        <begin position="228"/>
        <end position="246"/>
    </location>
</feature>
<sequence>MSVMEERAGIGNTPYKPLKSRRRSVWASIKRDRYLYLLGLPGLICLILFKYVPMWGVIIAFQNYSPFLGFGASEWVGMEHFQRLFANPDFAVLFRNTLAINLMGLFLFFPVPIILALMMNEVRQQVFKRVVQSIVYLPHFLSWVIIAGLTFTMFATGEGLVNKVLEQWGLSRVEWLTTPGYFWAFLTGQSIWKEAGWGTIIFLAAIAGVDPQQYEAARMDGASRLRQIWHITLPAIRNVVVILLILRMGNMMDVGFEQVFLMQNSLVSSVSEVFDTYVYRVGIQQSEFSYSTAVGLFKSVVGLILVMGSNYLAKKFGNEGFF</sequence>
<dbReference type="EMBL" id="CP011388">
    <property type="protein sequence ID" value="ANE45760.1"/>
    <property type="molecule type" value="Genomic_DNA"/>
</dbReference>
<comment type="similarity">
    <text evidence="6">Belongs to the binding-protein-dependent transport system permease family.</text>
</comment>
<dbReference type="GO" id="GO:0055085">
    <property type="term" value="P:transmembrane transport"/>
    <property type="evidence" value="ECO:0007669"/>
    <property type="project" value="InterPro"/>
</dbReference>
<protein>
    <submittedName>
        <fullName evidence="8">Sugar ABC transporter ATPase</fullName>
    </submittedName>
</protein>
<dbReference type="KEGG" id="pswu:SY83_04980"/>
<gene>
    <name evidence="8" type="ORF">SY83_04980</name>
</gene>
<dbReference type="InterPro" id="IPR035906">
    <property type="entry name" value="MetI-like_sf"/>
</dbReference>
<keyword evidence="5 6" id="KW-0472">Membrane</keyword>
<feature type="transmembrane region" description="Helical" evidence="6">
    <location>
        <begin position="288"/>
        <end position="313"/>
    </location>
</feature>
<dbReference type="PANTHER" id="PTHR43496:SF1">
    <property type="entry name" value="POLYGALACTURONAN_RHAMNOGALACTURONAN TRANSPORT SYSTEM PERMEASE PROTEIN YTEP"/>
    <property type="match status" value="1"/>
</dbReference>
<accession>A0A172TFH5</accession>
<evidence type="ECO:0000256" key="6">
    <source>
        <dbReference type="RuleBase" id="RU363032"/>
    </source>
</evidence>
<feature type="transmembrane region" description="Helical" evidence="6">
    <location>
        <begin position="98"/>
        <end position="119"/>
    </location>
</feature>
<dbReference type="PROSITE" id="PS50928">
    <property type="entry name" value="ABC_TM1"/>
    <property type="match status" value="1"/>
</dbReference>
<evidence type="ECO:0000256" key="2">
    <source>
        <dbReference type="ARBA" id="ARBA00022448"/>
    </source>
</evidence>
<dbReference type="PATRIC" id="fig|1178515.4.peg.1009"/>
<keyword evidence="4 6" id="KW-1133">Transmembrane helix</keyword>
<dbReference type="GO" id="GO:0005886">
    <property type="term" value="C:plasma membrane"/>
    <property type="evidence" value="ECO:0007669"/>
    <property type="project" value="UniProtKB-SubCell"/>
</dbReference>
<dbReference type="CDD" id="cd06261">
    <property type="entry name" value="TM_PBP2"/>
    <property type="match status" value="1"/>
</dbReference>
<evidence type="ECO:0000313" key="8">
    <source>
        <dbReference type="EMBL" id="ANE45760.1"/>
    </source>
</evidence>
<dbReference type="SUPFAM" id="SSF161098">
    <property type="entry name" value="MetI-like"/>
    <property type="match status" value="1"/>
</dbReference>
<evidence type="ECO:0000256" key="5">
    <source>
        <dbReference type="ARBA" id="ARBA00023136"/>
    </source>
</evidence>
<keyword evidence="2 6" id="KW-0813">Transport</keyword>
<dbReference type="PANTHER" id="PTHR43496">
    <property type="entry name" value="PROTEIN LPLB"/>
    <property type="match status" value="1"/>
</dbReference>
<keyword evidence="9" id="KW-1185">Reference proteome</keyword>
<evidence type="ECO:0000313" key="9">
    <source>
        <dbReference type="Proteomes" id="UP000076927"/>
    </source>
</evidence>
<proteinExistence type="inferred from homology"/>
<organism evidence="8 9">
    <name type="scientific">Paenibacillus swuensis</name>
    <dbReference type="NCBI Taxonomy" id="1178515"/>
    <lineage>
        <taxon>Bacteria</taxon>
        <taxon>Bacillati</taxon>
        <taxon>Bacillota</taxon>
        <taxon>Bacilli</taxon>
        <taxon>Bacillales</taxon>
        <taxon>Paenibacillaceae</taxon>
        <taxon>Paenibacillus</taxon>
    </lineage>
</organism>
<dbReference type="STRING" id="1178515.SY83_04980"/>
<feature type="transmembrane region" description="Helical" evidence="6">
    <location>
        <begin position="34"/>
        <end position="61"/>
    </location>
</feature>
<feature type="transmembrane region" description="Helical" evidence="6">
    <location>
        <begin position="140"/>
        <end position="161"/>
    </location>
</feature>
<feature type="transmembrane region" description="Helical" evidence="6">
    <location>
        <begin position="181"/>
        <end position="207"/>
    </location>
</feature>
<evidence type="ECO:0000256" key="3">
    <source>
        <dbReference type="ARBA" id="ARBA00022692"/>
    </source>
</evidence>
<comment type="subcellular location">
    <subcellularLocation>
        <location evidence="6">Cell membrane</location>
        <topology evidence="6">Multi-pass membrane protein</topology>
    </subcellularLocation>
    <subcellularLocation>
        <location evidence="1">Membrane</location>
        <topology evidence="1">Multi-pass membrane protein</topology>
    </subcellularLocation>
</comment>
<dbReference type="Proteomes" id="UP000076927">
    <property type="component" value="Chromosome"/>
</dbReference>
<evidence type="ECO:0000259" key="7">
    <source>
        <dbReference type="PROSITE" id="PS50928"/>
    </source>
</evidence>
<evidence type="ECO:0000256" key="4">
    <source>
        <dbReference type="ARBA" id="ARBA00022989"/>
    </source>
</evidence>
<reference evidence="8 9" key="1">
    <citation type="submission" date="2015-01" db="EMBL/GenBank/DDBJ databases">
        <title>Paenibacillus swuensis/DY6/whole genome sequencing.</title>
        <authorList>
            <person name="Kim M.K."/>
            <person name="Srinivasan S."/>
            <person name="Lee J.-J."/>
        </authorList>
    </citation>
    <scope>NUCLEOTIDE SEQUENCE [LARGE SCALE GENOMIC DNA]</scope>
    <source>
        <strain evidence="8 9">DY6</strain>
    </source>
</reference>
<feature type="domain" description="ABC transmembrane type-1" evidence="7">
    <location>
        <begin position="94"/>
        <end position="309"/>
    </location>
</feature>
<dbReference type="InterPro" id="IPR000515">
    <property type="entry name" value="MetI-like"/>
</dbReference>
<keyword evidence="3 6" id="KW-0812">Transmembrane</keyword>
<evidence type="ECO:0000256" key="1">
    <source>
        <dbReference type="ARBA" id="ARBA00004141"/>
    </source>
</evidence>
<dbReference type="RefSeq" id="WP_068604817.1">
    <property type="nucleotide sequence ID" value="NZ_CP011388.1"/>
</dbReference>
<dbReference type="Gene3D" id="1.10.3720.10">
    <property type="entry name" value="MetI-like"/>
    <property type="match status" value="1"/>
</dbReference>
<name>A0A172TFH5_9BACL</name>
<dbReference type="AlphaFoldDB" id="A0A172TFH5"/>
<dbReference type="Pfam" id="PF00528">
    <property type="entry name" value="BPD_transp_1"/>
    <property type="match status" value="1"/>
</dbReference>